<evidence type="ECO:0000313" key="2">
    <source>
        <dbReference type="Proteomes" id="UP001633002"/>
    </source>
</evidence>
<name>A0ABD3I7J1_9MARC</name>
<sequence>MCNFCQRWIKRRAVQVVEGEGERDGTDIDHLCPHPKSEYKGDAVPDAALCRIEEMAGTKIRKGDVYRMLCVEGLIDPERIRRAQVNLWMAEKLAKLYVRNADNQLLSSKQLIESSEFQSKGILRWCWHAFMLFVILKTPNDPINRGSQEPRSGKDRVQTGDAETMVPDIDGIRGMKPIFAVTNKDVGQIGGIEGTFPNIYMQMCLWHAQRACGVAHPTIEILPFVHTTLDATHGGT</sequence>
<protein>
    <recommendedName>
        <fullName evidence="3">Transposase</fullName>
    </recommendedName>
</protein>
<dbReference type="Proteomes" id="UP001633002">
    <property type="component" value="Unassembled WGS sequence"/>
</dbReference>
<dbReference type="AlphaFoldDB" id="A0ABD3I7J1"/>
<comment type="caution">
    <text evidence="1">The sequence shown here is derived from an EMBL/GenBank/DDBJ whole genome shotgun (WGS) entry which is preliminary data.</text>
</comment>
<evidence type="ECO:0008006" key="3">
    <source>
        <dbReference type="Google" id="ProtNLM"/>
    </source>
</evidence>
<keyword evidence="2" id="KW-1185">Reference proteome</keyword>
<dbReference type="EMBL" id="JBJQOH010000001">
    <property type="protein sequence ID" value="KAL3699531.1"/>
    <property type="molecule type" value="Genomic_DNA"/>
</dbReference>
<reference evidence="1 2" key="1">
    <citation type="submission" date="2024-09" db="EMBL/GenBank/DDBJ databases">
        <title>Chromosome-scale assembly of Riccia sorocarpa.</title>
        <authorList>
            <person name="Paukszto L."/>
        </authorList>
    </citation>
    <scope>NUCLEOTIDE SEQUENCE [LARGE SCALE GENOMIC DNA]</scope>
    <source>
        <strain evidence="1">LP-2024</strain>
        <tissue evidence="1">Aerial parts of the thallus</tissue>
    </source>
</reference>
<gene>
    <name evidence="1" type="ORF">R1sor_017553</name>
</gene>
<accession>A0ABD3I7J1</accession>
<organism evidence="1 2">
    <name type="scientific">Riccia sorocarpa</name>
    <dbReference type="NCBI Taxonomy" id="122646"/>
    <lineage>
        <taxon>Eukaryota</taxon>
        <taxon>Viridiplantae</taxon>
        <taxon>Streptophyta</taxon>
        <taxon>Embryophyta</taxon>
        <taxon>Marchantiophyta</taxon>
        <taxon>Marchantiopsida</taxon>
        <taxon>Marchantiidae</taxon>
        <taxon>Marchantiales</taxon>
        <taxon>Ricciaceae</taxon>
        <taxon>Riccia</taxon>
    </lineage>
</organism>
<evidence type="ECO:0000313" key="1">
    <source>
        <dbReference type="EMBL" id="KAL3699531.1"/>
    </source>
</evidence>
<proteinExistence type="predicted"/>